<evidence type="ECO:0000256" key="1">
    <source>
        <dbReference type="SAM" id="MobiDB-lite"/>
    </source>
</evidence>
<feature type="transmembrane region" description="Helical" evidence="2">
    <location>
        <begin position="530"/>
        <end position="551"/>
    </location>
</feature>
<gene>
    <name evidence="3" type="ORF">K435DRAFT_971601</name>
</gene>
<evidence type="ECO:0000313" key="4">
    <source>
        <dbReference type="Proteomes" id="UP000297245"/>
    </source>
</evidence>
<protein>
    <submittedName>
        <fullName evidence="3">Uncharacterized protein</fullName>
    </submittedName>
</protein>
<evidence type="ECO:0000313" key="3">
    <source>
        <dbReference type="EMBL" id="THU83343.1"/>
    </source>
</evidence>
<feature type="region of interest" description="Disordered" evidence="1">
    <location>
        <begin position="85"/>
        <end position="107"/>
    </location>
</feature>
<feature type="transmembrane region" description="Helical" evidence="2">
    <location>
        <begin position="699"/>
        <end position="716"/>
    </location>
</feature>
<reference evidence="3 4" key="1">
    <citation type="journal article" date="2019" name="Nat. Ecol. Evol.">
        <title>Megaphylogeny resolves global patterns of mushroom evolution.</title>
        <authorList>
            <person name="Varga T."/>
            <person name="Krizsan K."/>
            <person name="Foldi C."/>
            <person name="Dima B."/>
            <person name="Sanchez-Garcia M."/>
            <person name="Sanchez-Ramirez S."/>
            <person name="Szollosi G.J."/>
            <person name="Szarkandi J.G."/>
            <person name="Papp V."/>
            <person name="Albert L."/>
            <person name="Andreopoulos W."/>
            <person name="Angelini C."/>
            <person name="Antonin V."/>
            <person name="Barry K.W."/>
            <person name="Bougher N.L."/>
            <person name="Buchanan P."/>
            <person name="Buyck B."/>
            <person name="Bense V."/>
            <person name="Catcheside P."/>
            <person name="Chovatia M."/>
            <person name="Cooper J."/>
            <person name="Damon W."/>
            <person name="Desjardin D."/>
            <person name="Finy P."/>
            <person name="Geml J."/>
            <person name="Haridas S."/>
            <person name="Hughes K."/>
            <person name="Justo A."/>
            <person name="Karasinski D."/>
            <person name="Kautmanova I."/>
            <person name="Kiss B."/>
            <person name="Kocsube S."/>
            <person name="Kotiranta H."/>
            <person name="LaButti K.M."/>
            <person name="Lechner B.E."/>
            <person name="Liimatainen K."/>
            <person name="Lipzen A."/>
            <person name="Lukacs Z."/>
            <person name="Mihaltcheva S."/>
            <person name="Morgado L.N."/>
            <person name="Niskanen T."/>
            <person name="Noordeloos M.E."/>
            <person name="Ohm R.A."/>
            <person name="Ortiz-Santana B."/>
            <person name="Ovrebo C."/>
            <person name="Racz N."/>
            <person name="Riley R."/>
            <person name="Savchenko A."/>
            <person name="Shiryaev A."/>
            <person name="Soop K."/>
            <person name="Spirin V."/>
            <person name="Szebenyi C."/>
            <person name="Tomsovsky M."/>
            <person name="Tulloss R.E."/>
            <person name="Uehling J."/>
            <person name="Grigoriev I.V."/>
            <person name="Vagvolgyi C."/>
            <person name="Papp T."/>
            <person name="Martin F.M."/>
            <person name="Miettinen O."/>
            <person name="Hibbett D.S."/>
            <person name="Nagy L.G."/>
        </authorList>
    </citation>
    <scope>NUCLEOTIDE SEQUENCE [LARGE SCALE GENOMIC DNA]</scope>
    <source>
        <strain evidence="3 4">CBS 962.96</strain>
    </source>
</reference>
<dbReference type="EMBL" id="ML179669">
    <property type="protein sequence ID" value="THU83343.1"/>
    <property type="molecule type" value="Genomic_DNA"/>
</dbReference>
<feature type="transmembrane region" description="Helical" evidence="2">
    <location>
        <begin position="667"/>
        <end position="687"/>
    </location>
</feature>
<keyword evidence="4" id="KW-1185">Reference proteome</keyword>
<dbReference type="PANTHER" id="PTHR46579:SF1">
    <property type="entry name" value="F5_8 TYPE C DOMAIN-CONTAINING PROTEIN"/>
    <property type="match status" value="1"/>
</dbReference>
<proteinExistence type="predicted"/>
<organism evidence="3 4">
    <name type="scientific">Dendrothele bispora (strain CBS 962.96)</name>
    <dbReference type="NCBI Taxonomy" id="1314807"/>
    <lineage>
        <taxon>Eukaryota</taxon>
        <taxon>Fungi</taxon>
        <taxon>Dikarya</taxon>
        <taxon>Basidiomycota</taxon>
        <taxon>Agaricomycotina</taxon>
        <taxon>Agaricomycetes</taxon>
        <taxon>Agaricomycetidae</taxon>
        <taxon>Agaricales</taxon>
        <taxon>Agaricales incertae sedis</taxon>
        <taxon>Dendrothele</taxon>
    </lineage>
</organism>
<dbReference type="PANTHER" id="PTHR46579">
    <property type="entry name" value="F5/8 TYPE C DOMAIN-CONTAINING PROTEIN-RELATED"/>
    <property type="match status" value="1"/>
</dbReference>
<dbReference type="AlphaFoldDB" id="A0A4S8L4T6"/>
<dbReference type="OrthoDB" id="3248986at2759"/>
<feature type="transmembrane region" description="Helical" evidence="2">
    <location>
        <begin position="639"/>
        <end position="655"/>
    </location>
</feature>
<keyword evidence="2" id="KW-0812">Transmembrane</keyword>
<keyword evidence="2" id="KW-1133">Transmembrane helix</keyword>
<keyword evidence="2" id="KW-0472">Membrane</keyword>
<name>A0A4S8L4T6_DENBC</name>
<dbReference type="Proteomes" id="UP000297245">
    <property type="component" value="Unassembled WGS sequence"/>
</dbReference>
<evidence type="ECO:0000256" key="2">
    <source>
        <dbReference type="SAM" id="Phobius"/>
    </source>
</evidence>
<sequence length="1003" mass="114430">MPEERDTECPCTRCSKKSRVQRTISKSLARKHVQHYSVKMHESQPETSRPIPQNQQETEFGTADMDLQIEAEIDEMEFNNPRAAGAMDHAQEQDQPRINPLTQYAPPSDTTYTPISIPGPLYPPLQDNLNDTRVLAPVFRDGDPSFLHIIYLGAVFNNIYAKASVRQTETNLGIALNSLDAAGAILSEHPTPVQTLASAKRRLGLDPDDHIIQYACTVPGCTGIIYTEKREANGSQKRHAIKIIPHVSLIQSLRHIVRRKGFRRLIRDSREDNANRNNDEDFLMTDMHDGNLWYGLKTGIQREVSEFGTVRDSPLTPESERKLNEHRFGLHLVVNLDWFGAISSQPHSAGPMYVSIADLPRHHRFLQRNVICLMITPGPLEPTTEQLNHCTEPPVRELCALKEGIKMEMYDENDEDIVEEEVYSDFICNSCDTPGARKLAGFAGHGADMHPCPWCRCTSVDVDKPEGYNINTFIPRNDYDLLKHKFQAKDAPPQRQPEILGRHGVRFSTFDWIPGWHPCRQTALDFMHCIFLGSVVAWLWTQILFASHMFYGAGPTSPRRQFEDAINAIRWPSHITRLPKNLGENQSLKKADEWRRLLTVTPVVLWMSWRDEQDKIPDTEPSLAPNETIKTKHSRKRKSLYNVILMLCAGVRLLSTKTISMHQANAGVVYLSNYCHGLLLLGASLSINHHIAMHFASMIKLYGPVYAWWLFAFEHFNSMLEKVKLNGHDGGRMELTMMRHWVMTHLVYEYLLELPADASPHELKLVDRIINAEVENNRGAMMTEIAIFRSEATSDSISLPKRISKKPFNIHSVFYEPTNVNLYLLLYNFYQSFWPDLNLQSEFSAQPGLPFIGTDVARRLPYVRKDGYRYGCKSNRRTQADTMAFADLDGARVPIQIEDLFIVTIPNSNKPPHICAIIRRLFSDESIPAMPWDTFSSVLGIYVSYAHRYQAFEVVAAKSIDCPLAVVEVEHHRTRQNLWITISFDHTGAEPQEDFEEDDNVVT</sequence>
<accession>A0A4S8L4T6</accession>